<keyword evidence="1" id="KW-1133">Transmembrane helix</keyword>
<keyword evidence="1" id="KW-0472">Membrane</keyword>
<feature type="transmembrane region" description="Helical" evidence="1">
    <location>
        <begin position="110"/>
        <end position="128"/>
    </location>
</feature>
<feature type="transmembrane region" description="Helical" evidence="1">
    <location>
        <begin position="216"/>
        <end position="233"/>
    </location>
</feature>
<dbReference type="AlphaFoldDB" id="A0A433DKM4"/>
<protein>
    <submittedName>
        <fullName evidence="2">Uncharacterized protein</fullName>
    </submittedName>
</protein>
<feature type="transmembrane region" description="Helical" evidence="1">
    <location>
        <begin position="180"/>
        <end position="204"/>
    </location>
</feature>
<keyword evidence="1" id="KW-0812">Transmembrane</keyword>
<gene>
    <name evidence="2" type="ORF">BC936DRAFT_148570</name>
</gene>
<organism evidence="2 3">
    <name type="scientific">Jimgerdemannia flammicorona</name>
    <dbReference type="NCBI Taxonomy" id="994334"/>
    <lineage>
        <taxon>Eukaryota</taxon>
        <taxon>Fungi</taxon>
        <taxon>Fungi incertae sedis</taxon>
        <taxon>Mucoromycota</taxon>
        <taxon>Mucoromycotina</taxon>
        <taxon>Endogonomycetes</taxon>
        <taxon>Endogonales</taxon>
        <taxon>Endogonaceae</taxon>
        <taxon>Jimgerdemannia</taxon>
    </lineage>
</organism>
<dbReference type="OrthoDB" id="5597503at2759"/>
<reference evidence="2 3" key="1">
    <citation type="journal article" date="2018" name="New Phytol.">
        <title>Phylogenomics of Endogonaceae and evolution of mycorrhizas within Mucoromycota.</title>
        <authorList>
            <person name="Chang Y."/>
            <person name="Desiro A."/>
            <person name="Na H."/>
            <person name="Sandor L."/>
            <person name="Lipzen A."/>
            <person name="Clum A."/>
            <person name="Barry K."/>
            <person name="Grigoriev I.V."/>
            <person name="Martin F.M."/>
            <person name="Stajich J.E."/>
            <person name="Smith M.E."/>
            <person name="Bonito G."/>
            <person name="Spatafora J.W."/>
        </authorList>
    </citation>
    <scope>NUCLEOTIDE SEQUENCE [LARGE SCALE GENOMIC DNA]</scope>
    <source>
        <strain evidence="2 3">GMNB39</strain>
    </source>
</reference>
<feature type="transmembrane region" description="Helical" evidence="1">
    <location>
        <begin position="148"/>
        <end position="168"/>
    </location>
</feature>
<sequence>MPEPYDVISICLKGATMALAIQALWDVVQSWNTMLNRKVLILKIVLIVTLTGKAFTHVMFNTPLYDTCYALSKVSGGLYHVAMTAANWILLSRATLVIVSYPRFATGMEYLLVTVRIVSGVFATIRSYASPASDGSCIYHPEDQATMFYSVVDLFVDVYVTISITLYLKNHWSRLHIGELYSAVISSNLLRTMVLLLLNTATIVVNCLPYEAWQQIVWEITNIAYILTVVYDADMIKMMAGLKDGTSFRQNKHGMMDIYMLENVTSLTDRSSKPDKVDAIK</sequence>
<feature type="transmembrane region" description="Helical" evidence="1">
    <location>
        <begin position="40"/>
        <end position="58"/>
    </location>
</feature>
<name>A0A433DKM4_9FUNG</name>
<comment type="caution">
    <text evidence="2">The sequence shown here is derived from an EMBL/GenBank/DDBJ whole genome shotgun (WGS) entry which is preliminary data.</text>
</comment>
<dbReference type="Proteomes" id="UP000268093">
    <property type="component" value="Unassembled WGS sequence"/>
</dbReference>
<proteinExistence type="predicted"/>
<accession>A0A433DKM4</accession>
<keyword evidence="3" id="KW-1185">Reference proteome</keyword>
<feature type="transmembrane region" description="Helical" evidence="1">
    <location>
        <begin position="78"/>
        <end position="98"/>
    </location>
</feature>
<dbReference type="EMBL" id="RBNI01000774">
    <property type="protein sequence ID" value="RUP51355.1"/>
    <property type="molecule type" value="Genomic_DNA"/>
</dbReference>
<evidence type="ECO:0000313" key="2">
    <source>
        <dbReference type="EMBL" id="RUP51355.1"/>
    </source>
</evidence>
<evidence type="ECO:0000313" key="3">
    <source>
        <dbReference type="Proteomes" id="UP000268093"/>
    </source>
</evidence>
<evidence type="ECO:0000256" key="1">
    <source>
        <dbReference type="SAM" id="Phobius"/>
    </source>
</evidence>